<feature type="region of interest" description="Disordered" evidence="2">
    <location>
        <begin position="304"/>
        <end position="342"/>
    </location>
</feature>
<dbReference type="InterPro" id="IPR013087">
    <property type="entry name" value="Znf_C2H2_type"/>
</dbReference>
<dbReference type="Proteomes" id="UP000245119">
    <property type="component" value="Linkage Group LG10"/>
</dbReference>
<evidence type="ECO:0000313" key="4">
    <source>
        <dbReference type="EMBL" id="PVD23221.1"/>
    </source>
</evidence>
<evidence type="ECO:0000256" key="2">
    <source>
        <dbReference type="SAM" id="MobiDB-lite"/>
    </source>
</evidence>
<feature type="compositionally biased region" description="Low complexity" evidence="2">
    <location>
        <begin position="159"/>
        <end position="183"/>
    </location>
</feature>
<feature type="compositionally biased region" description="Basic and acidic residues" evidence="2">
    <location>
        <begin position="116"/>
        <end position="126"/>
    </location>
</feature>
<dbReference type="GO" id="GO:0008270">
    <property type="term" value="F:zinc ion binding"/>
    <property type="evidence" value="ECO:0007669"/>
    <property type="project" value="UniProtKB-KW"/>
</dbReference>
<keyword evidence="5" id="KW-1185">Reference proteome</keyword>
<sequence>MLFLPNGHPEPQTEVLSLTKPKPSIERIEPKEQSFKDQNGDSSRKTHKANKHGIFDRTSPPPFSGSSSTPPSGMPLLPDAPVPFEVNLPASPPQKAELSTPPWQQQQQQPQQQQMPKKDTPNRPDHQLPSPSSKKSEAEAAAEKKVTSLISAVMNSIPSSQSAPGSDSSKSSGTSGSGNTSTSKDPSMEDYCEICQKHFCNKYYLKKHKQDVHGIIPETGPTTTKRSRASSSLLDLPVVSSVGMGSPMMLPQPMVSMGGMPALPPGVMVLNPFLQQMTIIPTGNLPSRCCTGTSYTLPLIPFTSPAPPHARLPPRSQPHPAHFQQQQRRQPDAVAVVSLGSA</sequence>
<keyword evidence="1" id="KW-0862">Zinc</keyword>
<protein>
    <recommendedName>
        <fullName evidence="3">C2H2-type domain-containing protein</fullName>
    </recommendedName>
</protein>
<comment type="caution">
    <text evidence="4">The sequence shown here is derived from an EMBL/GenBank/DDBJ whole genome shotgun (WGS) entry which is preliminary data.</text>
</comment>
<evidence type="ECO:0000313" key="5">
    <source>
        <dbReference type="Proteomes" id="UP000245119"/>
    </source>
</evidence>
<name>A0A2T7NPX4_POMCA</name>
<feature type="compositionally biased region" description="Low complexity" evidence="2">
    <location>
        <begin position="64"/>
        <end position="77"/>
    </location>
</feature>
<feature type="domain" description="C2H2-type" evidence="3">
    <location>
        <begin position="190"/>
        <end position="213"/>
    </location>
</feature>
<dbReference type="PANTHER" id="PTHR21190:SF1">
    <property type="entry name" value="GH10077P"/>
    <property type="match status" value="1"/>
</dbReference>
<dbReference type="PANTHER" id="PTHR21190">
    <property type="entry name" value="GH10077P"/>
    <property type="match status" value="1"/>
</dbReference>
<organism evidence="4 5">
    <name type="scientific">Pomacea canaliculata</name>
    <name type="common">Golden apple snail</name>
    <dbReference type="NCBI Taxonomy" id="400727"/>
    <lineage>
        <taxon>Eukaryota</taxon>
        <taxon>Metazoa</taxon>
        <taxon>Spiralia</taxon>
        <taxon>Lophotrochozoa</taxon>
        <taxon>Mollusca</taxon>
        <taxon>Gastropoda</taxon>
        <taxon>Caenogastropoda</taxon>
        <taxon>Architaenioglossa</taxon>
        <taxon>Ampullarioidea</taxon>
        <taxon>Ampullariidae</taxon>
        <taxon>Pomacea</taxon>
    </lineage>
</organism>
<dbReference type="AlphaFoldDB" id="A0A2T7NPX4"/>
<accession>A0A2T7NPX4</accession>
<dbReference type="EMBL" id="PZQS01000010">
    <property type="protein sequence ID" value="PVD23221.1"/>
    <property type="molecule type" value="Genomic_DNA"/>
</dbReference>
<feature type="region of interest" description="Disordered" evidence="2">
    <location>
        <begin position="157"/>
        <end position="187"/>
    </location>
</feature>
<feature type="compositionally biased region" description="Low complexity" evidence="2">
    <location>
        <begin position="101"/>
        <end position="114"/>
    </location>
</feature>
<dbReference type="PROSITE" id="PS50157">
    <property type="entry name" value="ZINC_FINGER_C2H2_2"/>
    <property type="match status" value="1"/>
</dbReference>
<proteinExistence type="predicted"/>
<dbReference type="OrthoDB" id="10020956at2759"/>
<keyword evidence="1" id="KW-0479">Metal-binding</keyword>
<keyword evidence="1" id="KW-0863">Zinc-finger</keyword>
<feature type="compositionally biased region" description="Pro residues" evidence="2">
    <location>
        <begin position="304"/>
        <end position="317"/>
    </location>
</feature>
<feature type="region of interest" description="Disordered" evidence="2">
    <location>
        <begin position="1"/>
        <end position="144"/>
    </location>
</feature>
<evidence type="ECO:0000259" key="3">
    <source>
        <dbReference type="PROSITE" id="PS50157"/>
    </source>
</evidence>
<evidence type="ECO:0000256" key="1">
    <source>
        <dbReference type="PROSITE-ProRule" id="PRU00042"/>
    </source>
</evidence>
<feature type="compositionally biased region" description="Basic and acidic residues" evidence="2">
    <location>
        <begin position="134"/>
        <end position="144"/>
    </location>
</feature>
<reference evidence="4 5" key="1">
    <citation type="submission" date="2018-04" db="EMBL/GenBank/DDBJ databases">
        <title>The genome of golden apple snail Pomacea canaliculata provides insight into stress tolerance and invasive adaptation.</title>
        <authorList>
            <person name="Liu C."/>
            <person name="Liu B."/>
            <person name="Ren Y."/>
            <person name="Zhang Y."/>
            <person name="Wang H."/>
            <person name="Li S."/>
            <person name="Jiang F."/>
            <person name="Yin L."/>
            <person name="Zhang G."/>
            <person name="Qian W."/>
            <person name="Fan W."/>
        </authorList>
    </citation>
    <scope>NUCLEOTIDE SEQUENCE [LARGE SCALE GENOMIC DNA]</scope>
    <source>
        <strain evidence="4">SZHN2017</strain>
        <tissue evidence="4">Muscle</tissue>
    </source>
</reference>
<feature type="compositionally biased region" description="Basic and acidic residues" evidence="2">
    <location>
        <begin position="23"/>
        <end position="44"/>
    </location>
</feature>
<dbReference type="PROSITE" id="PS00028">
    <property type="entry name" value="ZINC_FINGER_C2H2_1"/>
    <property type="match status" value="1"/>
</dbReference>
<gene>
    <name evidence="4" type="ORF">C0Q70_16484</name>
</gene>